<comment type="caution">
    <text evidence="3">The sequence shown here is derived from an EMBL/GenBank/DDBJ whole genome shotgun (WGS) entry which is preliminary data.</text>
</comment>
<feature type="region of interest" description="Disordered" evidence="2">
    <location>
        <begin position="1214"/>
        <end position="1255"/>
    </location>
</feature>
<evidence type="ECO:0000313" key="3">
    <source>
        <dbReference type="EMBL" id="KAJ8306130.1"/>
    </source>
</evidence>
<evidence type="ECO:0000313" key="4">
    <source>
        <dbReference type="Proteomes" id="UP001217089"/>
    </source>
</evidence>
<dbReference type="PANTHER" id="PTHR12353:SF1">
    <property type="entry name" value="DISKS LARGE-ASSOCIATED PROTEIN 5"/>
    <property type="match status" value="1"/>
</dbReference>
<dbReference type="EMBL" id="JARBDR010000813">
    <property type="protein sequence ID" value="KAJ8306130.1"/>
    <property type="molecule type" value="Genomic_DNA"/>
</dbReference>
<feature type="compositionally biased region" description="Polar residues" evidence="2">
    <location>
        <begin position="356"/>
        <end position="375"/>
    </location>
</feature>
<evidence type="ECO:0000256" key="2">
    <source>
        <dbReference type="SAM" id="MobiDB-lite"/>
    </source>
</evidence>
<evidence type="ECO:0008006" key="5">
    <source>
        <dbReference type="Google" id="ProtNLM"/>
    </source>
</evidence>
<dbReference type="Proteomes" id="UP001217089">
    <property type="component" value="Unassembled WGS sequence"/>
</dbReference>
<feature type="compositionally biased region" description="Polar residues" evidence="2">
    <location>
        <begin position="537"/>
        <end position="553"/>
    </location>
</feature>
<feature type="compositionally biased region" description="Basic and acidic residues" evidence="2">
    <location>
        <begin position="721"/>
        <end position="758"/>
    </location>
</feature>
<feature type="compositionally biased region" description="Basic and acidic residues" evidence="2">
    <location>
        <begin position="467"/>
        <end position="477"/>
    </location>
</feature>
<proteinExistence type="inferred from homology"/>
<evidence type="ECO:0000256" key="1">
    <source>
        <dbReference type="ARBA" id="ARBA00008839"/>
    </source>
</evidence>
<sequence length="1323" mass="148178">SQTSLIGHARNFETKTNNLFASFHSSIGLHVLKFDQQKNMSSKNRKDSEYSDIYKLKSGTTDARAKRLQRRSLDWKNQRDDELNKRRDLANLSPVQELSQITSDTSYKGKTPVKAESKATALKQKLAKWKQEKEAKKKQAEKEKKPTFRVFHVEHKDTDLFTKDKKNCSTSGLKKPTSLHVPDTVKTRQKPTDAVAAKPTKITVNTKKTITEKAHNTVATTKKTSASRSQNAAKGSNSGEIFKRPVSTRVTRSVSANAQTSVSTRTTRQPATSASGKNKGQDTRKDHSAASKKTKELKKAEVNLNNVSTYRGDSFAPNDFTFTVPANISSFTFTPLSPASSAAFLFPNQDDQNSVSFLGSVPKRSSTPKKGSNTIFKDETKMDLSDKTLISDKTVIDTCTSDGQDSEITKKELSGTEKQNKSATQSDSGISNMDQSIDKQTQNGILSDNSMVDKDSEIPKRLTRSMRRSESVRDRSTSKRRHNDSSDQTMSASDTEERIPKRRRKSTRKSVSTHVQIKVQVELHSAAVTDEEDRGSEMQSDSDNNVNSKCATESDTDTDTKNTRSKDKISVTPVENSSINSNNILNSEVAEQNVSESSPLGKKNTGRRKSKKSQNESFSGTPITKATPKSGGKVMDTVPDEVFSEEKENTKVKTQVSAGNNEVEEQKDSIENSLQNSSPKVKPRRSIRKSLSTNANTPQSSRRKSRKSELKETWVNEEEMSERKVLASETEIDLKSQDSEKQIQEKAEEKPGENICDKNEENVTPLRRATRSTRKVKLLAKSPMVEMSRRTPKPKSPVDNLEEKMEDSSEGEHDVAYFRKLLVSETDKLNDHCDRWQKVNDTSDLTEEARGQIRTCIGQAQLLISQRFKQFSGLVDNCEFKLGEKETTCTDLQGFWDMIYFQVEDVHIKFSDLQKLKDNNWISDKPEPVKKILKKKVTQPKTTKPSGKSKFAEFRNQMKKQKEVVPVHVFDGGFFKIASPEKSPKVHCEGGTPKPKSAEKREGMRKSPEQKPQIETPSSNSSEKKPLQNITVPNTYTSPIITPARKRSYIPVVPSPLLKDSTPQPRPKRRSSVKKLLTEQENTENSLSNTDKSSTGDVLTEIKDSKLMSVLDNDHETSITEKVTKSALRRSTRQSIRTRKSVSFCNLETNDLVSSDSDTIQEVPQQDDLFSMYLQPTNARLSLAPEKSILEQHFGNDSFTDDIESAIGDENYLETSKISSQNRKRRSSLKDLPSKDKRRSTRRSSVSFPSPINENPLVTVSENLESSVFSPTQSRRFSNLNVGFTPVPKKARPSLLYTPPKEQSKSGSCVQDVPTATLISFSP</sequence>
<feature type="region of interest" description="Disordered" evidence="2">
    <location>
        <begin position="784"/>
        <end position="809"/>
    </location>
</feature>
<feature type="compositionally biased region" description="Basic and acidic residues" evidence="2">
    <location>
        <begin position="407"/>
        <end position="420"/>
    </location>
</feature>
<comment type="similarity">
    <text evidence="1">Belongs to the SAPAP family.</text>
</comment>
<feature type="compositionally biased region" description="Polar residues" evidence="2">
    <location>
        <begin position="248"/>
        <end position="278"/>
    </location>
</feature>
<feature type="region of interest" description="Disordered" evidence="2">
    <location>
        <begin position="1288"/>
        <end position="1309"/>
    </location>
</feature>
<dbReference type="InterPro" id="IPR005026">
    <property type="entry name" value="SAPAP"/>
</dbReference>
<feature type="region of interest" description="Disordered" evidence="2">
    <location>
        <begin position="1053"/>
        <end position="1097"/>
    </location>
</feature>
<feature type="compositionally biased region" description="Polar residues" evidence="2">
    <location>
        <begin position="1079"/>
        <end position="1097"/>
    </location>
</feature>
<feature type="region of interest" description="Disordered" evidence="2">
    <location>
        <begin position="398"/>
        <end position="758"/>
    </location>
</feature>
<gene>
    <name evidence="3" type="ORF">KUTeg_016675</name>
</gene>
<feature type="compositionally biased region" description="Basic and acidic residues" evidence="2">
    <location>
        <begin position="279"/>
        <end position="297"/>
    </location>
</feature>
<feature type="compositionally biased region" description="Basic and acidic residues" evidence="2">
    <location>
        <begin position="558"/>
        <end position="569"/>
    </location>
</feature>
<feature type="compositionally biased region" description="Polar residues" evidence="2">
    <location>
        <begin position="689"/>
        <end position="699"/>
    </location>
</feature>
<feature type="region of interest" description="Disordered" evidence="2">
    <location>
        <begin position="356"/>
        <end position="378"/>
    </location>
</feature>
<feature type="compositionally biased region" description="Polar residues" evidence="2">
    <location>
        <begin position="589"/>
        <end position="598"/>
    </location>
</feature>
<protein>
    <recommendedName>
        <fullName evidence="5">Disks large-associated protein 5</fullName>
    </recommendedName>
</protein>
<name>A0ABQ9ERE7_TEGGR</name>
<feature type="non-terminal residue" evidence="3">
    <location>
        <position position="1"/>
    </location>
</feature>
<feature type="region of interest" description="Disordered" evidence="2">
    <location>
        <begin position="163"/>
        <end position="297"/>
    </location>
</feature>
<feature type="compositionally biased region" description="Polar residues" evidence="2">
    <location>
        <begin position="217"/>
        <end position="239"/>
    </location>
</feature>
<feature type="compositionally biased region" description="Polar residues" evidence="2">
    <location>
        <begin position="1028"/>
        <end position="1039"/>
    </location>
</feature>
<feature type="compositionally biased region" description="Low complexity" evidence="2">
    <location>
        <begin position="576"/>
        <end position="587"/>
    </location>
</feature>
<organism evidence="3 4">
    <name type="scientific">Tegillarca granosa</name>
    <name type="common">Malaysian cockle</name>
    <name type="synonym">Anadara granosa</name>
    <dbReference type="NCBI Taxonomy" id="220873"/>
    <lineage>
        <taxon>Eukaryota</taxon>
        <taxon>Metazoa</taxon>
        <taxon>Spiralia</taxon>
        <taxon>Lophotrochozoa</taxon>
        <taxon>Mollusca</taxon>
        <taxon>Bivalvia</taxon>
        <taxon>Autobranchia</taxon>
        <taxon>Pteriomorphia</taxon>
        <taxon>Arcoida</taxon>
        <taxon>Arcoidea</taxon>
        <taxon>Arcidae</taxon>
        <taxon>Tegillarca</taxon>
    </lineage>
</organism>
<keyword evidence="4" id="KW-1185">Reference proteome</keyword>
<dbReference type="PANTHER" id="PTHR12353">
    <property type="entry name" value="DISKS LARGE-ASSOCIATED PROTEIN DAP SAP90/PSD-95-ASSOCIATED PROTEIN"/>
    <property type="match status" value="1"/>
</dbReference>
<feature type="compositionally biased region" description="Polar residues" evidence="2">
    <location>
        <begin position="93"/>
        <end position="108"/>
    </location>
</feature>
<dbReference type="Pfam" id="PF03359">
    <property type="entry name" value="GKAP"/>
    <property type="match status" value="1"/>
</dbReference>
<feature type="compositionally biased region" description="Basic and acidic residues" evidence="2">
    <location>
        <begin position="996"/>
        <end position="1009"/>
    </location>
</feature>
<feature type="compositionally biased region" description="Polar residues" evidence="2">
    <location>
        <begin position="615"/>
        <end position="624"/>
    </location>
</feature>
<feature type="compositionally biased region" description="Basic and acidic residues" evidence="2">
    <location>
        <begin position="451"/>
        <end position="460"/>
    </location>
</feature>
<accession>A0ABQ9ERE7</accession>
<reference evidence="3 4" key="1">
    <citation type="submission" date="2022-12" db="EMBL/GenBank/DDBJ databases">
        <title>Chromosome-level genome of Tegillarca granosa.</title>
        <authorList>
            <person name="Kim J."/>
        </authorList>
    </citation>
    <scope>NUCLEOTIDE SEQUENCE [LARGE SCALE GENOMIC DNA]</scope>
    <source>
        <strain evidence="3">Teg-2019</strain>
        <tissue evidence="3">Adductor muscle</tissue>
    </source>
</reference>
<feature type="region of interest" description="Disordered" evidence="2">
    <location>
        <begin position="87"/>
        <end position="119"/>
    </location>
</feature>
<feature type="region of interest" description="Disordered" evidence="2">
    <location>
        <begin position="981"/>
        <end position="1039"/>
    </location>
</feature>
<feature type="compositionally biased region" description="Low complexity" evidence="2">
    <location>
        <begin position="198"/>
        <end position="208"/>
    </location>
</feature>
<feature type="compositionally biased region" description="Polar residues" evidence="2">
    <location>
        <begin position="421"/>
        <end position="450"/>
    </location>
</feature>